<dbReference type="GO" id="GO:0003677">
    <property type="term" value="F:DNA binding"/>
    <property type="evidence" value="ECO:0007669"/>
    <property type="project" value="UniProtKB-KW"/>
</dbReference>
<dbReference type="PANTHER" id="PTHR33204">
    <property type="entry name" value="TRANSCRIPTIONAL REGULATOR, MARR FAMILY"/>
    <property type="match status" value="1"/>
</dbReference>
<proteinExistence type="predicted"/>
<dbReference type="RefSeq" id="WP_220209838.1">
    <property type="nucleotide sequence ID" value="NZ_BNJK01000002.1"/>
</dbReference>
<evidence type="ECO:0000313" key="6">
    <source>
        <dbReference type="Proteomes" id="UP000597444"/>
    </source>
</evidence>
<evidence type="ECO:0000313" key="5">
    <source>
        <dbReference type="EMBL" id="GHO99185.1"/>
    </source>
</evidence>
<dbReference type="AlphaFoldDB" id="A0A8J3IVD2"/>
<evidence type="ECO:0000256" key="2">
    <source>
        <dbReference type="ARBA" id="ARBA00023125"/>
    </source>
</evidence>
<name>A0A8J3IVD2_9CHLR</name>
<evidence type="ECO:0000256" key="1">
    <source>
        <dbReference type="ARBA" id="ARBA00023015"/>
    </source>
</evidence>
<gene>
    <name evidence="5" type="ORF">KSF_092330</name>
</gene>
<evidence type="ECO:0000259" key="4">
    <source>
        <dbReference type="PROSITE" id="PS51118"/>
    </source>
</evidence>
<dbReference type="Pfam" id="PF01638">
    <property type="entry name" value="HxlR"/>
    <property type="match status" value="1"/>
</dbReference>
<keyword evidence="1" id="KW-0805">Transcription regulation</keyword>
<comment type="caution">
    <text evidence="5">The sequence shown here is derived from an EMBL/GenBank/DDBJ whole genome shotgun (WGS) entry which is preliminary data.</text>
</comment>
<sequence length="123" mass="14080">MNGLAHECFSEKPLQFEKDPIQVAAMEENNASILAWDLLGKRWTFRIIIQLLSRSQSFLELGKHIPGISESVLSDRLKELERAEVIQRQEYNGGSTRIIYRLTEKGRALEPVVKAIGAWSEHF</sequence>
<dbReference type="InterPro" id="IPR002577">
    <property type="entry name" value="HTH_HxlR"/>
</dbReference>
<dbReference type="InterPro" id="IPR036388">
    <property type="entry name" value="WH-like_DNA-bd_sf"/>
</dbReference>
<dbReference type="CDD" id="cd00090">
    <property type="entry name" value="HTH_ARSR"/>
    <property type="match status" value="1"/>
</dbReference>
<dbReference type="EMBL" id="BNJK01000002">
    <property type="protein sequence ID" value="GHO99185.1"/>
    <property type="molecule type" value="Genomic_DNA"/>
</dbReference>
<dbReference type="InterPro" id="IPR036390">
    <property type="entry name" value="WH_DNA-bd_sf"/>
</dbReference>
<protein>
    <recommendedName>
        <fullName evidence="4">HTH hxlR-type domain-containing protein</fullName>
    </recommendedName>
</protein>
<organism evidence="5 6">
    <name type="scientific">Reticulibacter mediterranei</name>
    <dbReference type="NCBI Taxonomy" id="2778369"/>
    <lineage>
        <taxon>Bacteria</taxon>
        <taxon>Bacillati</taxon>
        <taxon>Chloroflexota</taxon>
        <taxon>Ktedonobacteria</taxon>
        <taxon>Ktedonobacterales</taxon>
        <taxon>Reticulibacteraceae</taxon>
        <taxon>Reticulibacter</taxon>
    </lineage>
</organism>
<dbReference type="PANTHER" id="PTHR33204:SF37">
    <property type="entry name" value="HTH-TYPE TRANSCRIPTIONAL REGULATOR YODB"/>
    <property type="match status" value="1"/>
</dbReference>
<keyword evidence="3" id="KW-0804">Transcription</keyword>
<dbReference type="SUPFAM" id="SSF46785">
    <property type="entry name" value="Winged helix' DNA-binding domain"/>
    <property type="match status" value="1"/>
</dbReference>
<keyword evidence="2" id="KW-0238">DNA-binding</keyword>
<dbReference type="Proteomes" id="UP000597444">
    <property type="component" value="Unassembled WGS sequence"/>
</dbReference>
<evidence type="ECO:0000256" key="3">
    <source>
        <dbReference type="ARBA" id="ARBA00023163"/>
    </source>
</evidence>
<feature type="domain" description="HTH hxlR-type" evidence="4">
    <location>
        <begin position="30"/>
        <end position="123"/>
    </location>
</feature>
<dbReference type="InterPro" id="IPR011991">
    <property type="entry name" value="ArsR-like_HTH"/>
</dbReference>
<reference evidence="5" key="1">
    <citation type="submission" date="2020-10" db="EMBL/GenBank/DDBJ databases">
        <title>Taxonomic study of unclassified bacteria belonging to the class Ktedonobacteria.</title>
        <authorList>
            <person name="Yabe S."/>
            <person name="Wang C.M."/>
            <person name="Zheng Y."/>
            <person name="Sakai Y."/>
            <person name="Cavaletti L."/>
            <person name="Monciardini P."/>
            <person name="Donadio S."/>
        </authorList>
    </citation>
    <scope>NUCLEOTIDE SEQUENCE</scope>
    <source>
        <strain evidence="5">ID150040</strain>
    </source>
</reference>
<dbReference type="PROSITE" id="PS51118">
    <property type="entry name" value="HTH_HXLR"/>
    <property type="match status" value="1"/>
</dbReference>
<keyword evidence="6" id="KW-1185">Reference proteome</keyword>
<accession>A0A8J3IVD2</accession>
<dbReference type="Gene3D" id="1.10.10.10">
    <property type="entry name" value="Winged helix-like DNA-binding domain superfamily/Winged helix DNA-binding domain"/>
    <property type="match status" value="1"/>
</dbReference>